<dbReference type="eggNOG" id="ENOG502SM5F">
    <property type="taxonomic scope" value="Eukaryota"/>
</dbReference>
<dbReference type="EMBL" id="KB916028">
    <property type="protein sequence ID" value="EOD49984.1"/>
    <property type="molecule type" value="Genomic_DNA"/>
</dbReference>
<evidence type="ECO:0000256" key="1">
    <source>
        <dbReference type="ARBA" id="ARBA00022737"/>
    </source>
</evidence>
<reference evidence="5" key="1">
    <citation type="journal article" date="2013" name="Genome Announc.">
        <title>Draft genome sequence of Neofusicoccum parvum isolate UCR-NP2, a fungal vascular pathogen associated with grapevine cankers.</title>
        <authorList>
            <person name="Blanco-Ulate B."/>
            <person name="Rolshausen P."/>
            <person name="Cantu D."/>
        </authorList>
    </citation>
    <scope>NUCLEOTIDE SEQUENCE [LARGE SCALE GENOMIC DNA]</scope>
    <source>
        <strain evidence="5">UCR-NP2</strain>
    </source>
</reference>
<dbReference type="Pfam" id="PF24883">
    <property type="entry name" value="NPHP3_N"/>
    <property type="match status" value="1"/>
</dbReference>
<evidence type="ECO:0000313" key="4">
    <source>
        <dbReference type="EMBL" id="EOD49984.1"/>
    </source>
</evidence>
<dbReference type="HOGENOM" id="CLU_316415_0_0_1"/>
<sequence length="922" mass="104860">MATAAVDQDFERMWEETADEYEMITGHSLKQNVSLERENILSQIKDAKEVDKKERPKWDKAKKYLGNTMQFVATLGQFAATGASMVFGPSQMCFNAISFLINTAQKYDKIFSDLGNLFEKIEDFLRRFEVYARPKAVGVKIDHHLKSIINDLLRTFVRICGLSAQLASKRGRFMAALSMFAFASDQGVSAELAKLESLVMQETRMTVALTLETAQNNEARTTQGLSEINVSVQNTQGKIENVNNTASLTLETVQNNHAETTSGLSEININIDSLKGEMVKQGSTAALTLETLQDHGVKTTAGMTDIKASIEKAEKRNEQENFKKKNREKFVSWANHLEGNRSDAIIALGGETGFGKSYLCSKVIEHQKDSYKDSNQTSRISVGYFYFQEDNRDSGKESSRDSGKDSKEDASLWNTALRHVVWQLAEDDVAYQKFVAGVCERTDSFTKTNEMWDKTIMDYSKTAATFVIILDGIDKAKEEPGKIQPLVKILEDIATMSRNSDQLQIRLFISGTPKSLDVIPTENVRILLGETNRDDILKFIDYKMDRMPTLSKPDKDVQDLRTLIRDTLTAGAKGDYIKLTSMLKDISTKSRANDIKEVLSRSGEDREQTVRGQVARLNETLDQQDIEDLNEMLMWVVHGKWELSVKQMETILFLKNNESSLVALQDQIKEKYSLLLEVDDYDEVCASDALKYIKEIWQAPDAEEESSSTINTKLHKSEVAIVRRFLQQVCDDELFGKFGFEDFFNRKLGKKPATIDVTARYGNIKILLWCLQALCGDKRTKAELLQGYAGCNFQEHLSEVDMARADPSMKKEIGSLLLQLFTNKECIDTWWNESMESSWARDCWTYEDDRINPVLKWFKDSVVIESFSETDKKWVNNLTSNSKPEEDLLKPITKIMASRWLQSSEWTRNDSFYWVLGFVTKV</sequence>
<organism evidence="4 5">
    <name type="scientific">Botryosphaeria parva (strain UCR-NP2)</name>
    <name type="common">Grapevine canker fungus</name>
    <name type="synonym">Neofusicoccum parvum</name>
    <dbReference type="NCBI Taxonomy" id="1287680"/>
    <lineage>
        <taxon>Eukaryota</taxon>
        <taxon>Fungi</taxon>
        <taxon>Dikarya</taxon>
        <taxon>Ascomycota</taxon>
        <taxon>Pezizomycotina</taxon>
        <taxon>Dothideomycetes</taxon>
        <taxon>Dothideomycetes incertae sedis</taxon>
        <taxon>Botryosphaeriales</taxon>
        <taxon>Botryosphaeriaceae</taxon>
        <taxon>Neofusicoccum</taxon>
    </lineage>
</organism>
<dbReference type="OrthoDB" id="2913095at2759"/>
<dbReference type="KEGG" id="npa:UCRNP2_3251"/>
<dbReference type="Gene3D" id="3.40.50.300">
    <property type="entry name" value="P-loop containing nucleotide triphosphate hydrolases"/>
    <property type="match status" value="1"/>
</dbReference>
<evidence type="ECO:0000259" key="2">
    <source>
        <dbReference type="Pfam" id="PF17109"/>
    </source>
</evidence>
<dbReference type="Pfam" id="PF17109">
    <property type="entry name" value="Goodbye"/>
    <property type="match status" value="1"/>
</dbReference>
<keyword evidence="1" id="KW-0677">Repeat</keyword>
<dbReference type="InterPro" id="IPR056884">
    <property type="entry name" value="NPHP3-like_N"/>
</dbReference>
<gene>
    <name evidence="4" type="ORF">UCRNP2_3251</name>
</gene>
<dbReference type="Proteomes" id="UP000013521">
    <property type="component" value="Unassembled WGS sequence"/>
</dbReference>
<proteinExistence type="predicted"/>
<feature type="domain" description="Fungal STAND N-terminal Goodbye" evidence="2">
    <location>
        <begin position="14"/>
        <end position="131"/>
    </location>
</feature>
<dbReference type="InterPro" id="IPR031350">
    <property type="entry name" value="Goodbye_dom"/>
</dbReference>
<protein>
    <submittedName>
        <fullName evidence="4">Putative neutral amino acid permease protein</fullName>
    </submittedName>
</protein>
<accession>R1GV93</accession>
<evidence type="ECO:0000259" key="3">
    <source>
        <dbReference type="Pfam" id="PF24883"/>
    </source>
</evidence>
<name>R1GV93_BOTPV</name>
<feature type="domain" description="Nephrocystin 3-like N-terminal" evidence="3">
    <location>
        <begin position="327"/>
        <end position="510"/>
    </location>
</feature>
<dbReference type="InterPro" id="IPR027417">
    <property type="entry name" value="P-loop_NTPase"/>
</dbReference>
<dbReference type="OMA" id="ICRSTHE"/>
<dbReference type="PANTHER" id="PTHR10039:SF17">
    <property type="entry name" value="FUNGAL STAND N-TERMINAL GOODBYE DOMAIN-CONTAINING PROTEIN-RELATED"/>
    <property type="match status" value="1"/>
</dbReference>
<dbReference type="AlphaFoldDB" id="R1GV93"/>
<dbReference type="PANTHER" id="PTHR10039">
    <property type="entry name" value="AMELOGENIN"/>
    <property type="match status" value="1"/>
</dbReference>
<evidence type="ECO:0000313" key="5">
    <source>
        <dbReference type="Proteomes" id="UP000013521"/>
    </source>
</evidence>